<evidence type="ECO:0000256" key="1">
    <source>
        <dbReference type="ARBA" id="ARBA00008668"/>
    </source>
</evidence>
<dbReference type="Pfam" id="PF00657">
    <property type="entry name" value="Lipase_GDSL"/>
    <property type="match status" value="1"/>
</dbReference>
<dbReference type="AlphaFoldDB" id="A0A921QUW1"/>
<dbReference type="InterPro" id="IPR051058">
    <property type="entry name" value="GDSL_Est/Lipase"/>
</dbReference>
<keyword evidence="3" id="KW-0442">Lipid degradation</keyword>
<feature type="signal peptide" evidence="4">
    <location>
        <begin position="1"/>
        <end position="29"/>
    </location>
</feature>
<dbReference type="EMBL" id="CM027685">
    <property type="protein sequence ID" value="KAG0527001.1"/>
    <property type="molecule type" value="Genomic_DNA"/>
</dbReference>
<organism evidence="5 6">
    <name type="scientific">Sorghum bicolor</name>
    <name type="common">Sorghum</name>
    <name type="synonym">Sorghum vulgare</name>
    <dbReference type="NCBI Taxonomy" id="4558"/>
    <lineage>
        <taxon>Eukaryota</taxon>
        <taxon>Viridiplantae</taxon>
        <taxon>Streptophyta</taxon>
        <taxon>Embryophyta</taxon>
        <taxon>Tracheophyta</taxon>
        <taxon>Spermatophyta</taxon>
        <taxon>Magnoliopsida</taxon>
        <taxon>Liliopsida</taxon>
        <taxon>Poales</taxon>
        <taxon>Poaceae</taxon>
        <taxon>PACMAD clade</taxon>
        <taxon>Panicoideae</taxon>
        <taxon>Andropogonodae</taxon>
        <taxon>Andropogoneae</taxon>
        <taxon>Sorghinae</taxon>
        <taxon>Sorghum</taxon>
    </lineage>
</organism>
<evidence type="ECO:0000256" key="3">
    <source>
        <dbReference type="ARBA" id="ARBA00022963"/>
    </source>
</evidence>
<reference evidence="5" key="2">
    <citation type="submission" date="2020-10" db="EMBL/GenBank/DDBJ databases">
        <authorList>
            <person name="Cooper E.A."/>
            <person name="Brenton Z.W."/>
            <person name="Flinn B.S."/>
            <person name="Jenkins J."/>
            <person name="Shu S."/>
            <person name="Flowers D."/>
            <person name="Luo F."/>
            <person name="Wang Y."/>
            <person name="Xia P."/>
            <person name="Barry K."/>
            <person name="Daum C."/>
            <person name="Lipzen A."/>
            <person name="Yoshinaga Y."/>
            <person name="Schmutz J."/>
            <person name="Saski C."/>
            <person name="Vermerris W."/>
            <person name="Kresovich S."/>
        </authorList>
    </citation>
    <scope>NUCLEOTIDE SEQUENCE</scope>
</reference>
<reference evidence="5" key="1">
    <citation type="journal article" date="2019" name="BMC Genomics">
        <title>A new reference genome for Sorghum bicolor reveals high levels of sequence similarity between sweet and grain genotypes: implications for the genetics of sugar metabolism.</title>
        <authorList>
            <person name="Cooper E.A."/>
            <person name="Brenton Z.W."/>
            <person name="Flinn B.S."/>
            <person name="Jenkins J."/>
            <person name="Shu S."/>
            <person name="Flowers D."/>
            <person name="Luo F."/>
            <person name="Wang Y."/>
            <person name="Xia P."/>
            <person name="Barry K."/>
            <person name="Daum C."/>
            <person name="Lipzen A."/>
            <person name="Yoshinaga Y."/>
            <person name="Schmutz J."/>
            <person name="Saski C."/>
            <person name="Vermerris W."/>
            <person name="Kresovich S."/>
        </authorList>
    </citation>
    <scope>NUCLEOTIDE SEQUENCE</scope>
</reference>
<evidence type="ECO:0000256" key="2">
    <source>
        <dbReference type="ARBA" id="ARBA00022801"/>
    </source>
</evidence>
<keyword evidence="2" id="KW-0378">Hydrolase</keyword>
<keyword evidence="3" id="KW-0443">Lipid metabolism</keyword>
<accession>A0A921QUW1</accession>
<keyword evidence="4" id="KW-0732">Signal</keyword>
<dbReference type="Proteomes" id="UP000807115">
    <property type="component" value="Chromosome 6"/>
</dbReference>
<feature type="chain" id="PRO_5037517903" description="GDSL esterase/lipase" evidence="4">
    <location>
        <begin position="30"/>
        <end position="485"/>
    </location>
</feature>
<dbReference type="InterPro" id="IPR001087">
    <property type="entry name" value="GDSL"/>
</dbReference>
<comment type="similarity">
    <text evidence="1">Belongs to the 'GDSL' lipolytic enzyme family.</text>
</comment>
<evidence type="ECO:0000256" key="4">
    <source>
        <dbReference type="SAM" id="SignalP"/>
    </source>
</evidence>
<dbReference type="PANTHER" id="PTHR45648:SF150">
    <property type="entry name" value="GDSL ESTERASE_LIPASE"/>
    <property type="match status" value="1"/>
</dbReference>
<name>A0A921QUW1_SORBI</name>
<evidence type="ECO:0000313" key="6">
    <source>
        <dbReference type="Proteomes" id="UP000807115"/>
    </source>
</evidence>
<dbReference type="GO" id="GO:0016042">
    <property type="term" value="P:lipid catabolic process"/>
    <property type="evidence" value="ECO:0007669"/>
    <property type="project" value="UniProtKB-KW"/>
</dbReference>
<dbReference type="CDD" id="cd01837">
    <property type="entry name" value="SGNH_plant_lipase_like"/>
    <property type="match status" value="1"/>
</dbReference>
<dbReference type="GO" id="GO:0016788">
    <property type="term" value="F:hydrolase activity, acting on ester bonds"/>
    <property type="evidence" value="ECO:0007669"/>
    <property type="project" value="InterPro"/>
</dbReference>
<dbReference type="InterPro" id="IPR036514">
    <property type="entry name" value="SGNH_hydro_sf"/>
</dbReference>
<evidence type="ECO:0008006" key="7">
    <source>
        <dbReference type="Google" id="ProtNLM"/>
    </source>
</evidence>
<dbReference type="Gene3D" id="3.40.50.1110">
    <property type="entry name" value="SGNH hydrolase"/>
    <property type="match status" value="1"/>
</dbReference>
<dbReference type="PANTHER" id="PTHR45648">
    <property type="entry name" value="GDSL LIPASE/ACYLHYDROLASE FAMILY PROTEIN (AFU_ORTHOLOGUE AFUA_4G14700)"/>
    <property type="match status" value="1"/>
</dbReference>
<evidence type="ECO:0000313" key="5">
    <source>
        <dbReference type="EMBL" id="KAG0527001.1"/>
    </source>
</evidence>
<proteinExistence type="inferred from homology"/>
<dbReference type="InterPro" id="IPR035669">
    <property type="entry name" value="SGNH_plant_lipase-like"/>
</dbReference>
<sequence length="485" mass="53024">MAIHGGASCRLAAVCLLLELLALQGGAGAAEPLVPAMFVFGDSMVDVGNNNFIDKCDISCKADYPHFGVDYLDHAPTGRFSNGYNLADHLAQELGFAESPPPFLSLSNASQWMSKGINFASGGSGLLLKTGNDGRTCTQVLSIAEQVSNFTNLAWQWAASGDNRSADLLSKSLFFISAGSNDLFEYIDLGPHDNDTKLLQDLVASYAAYLRDLYDVGARKFSVVSTSLVGCCPSQRLIAHRLQDPKGAIDEYGCLAPLNSLSYQLYPMFAAMLQDLSVELPGMNYSLANSTKMAEWVLETPAEPSLNDFTFTVLDTACCGAGQFGAEYDCNFSAPLCPNRSNHIFWDDYHPTEALTQLAAKMIFRDPFKLFAHPITVQQLERKWMGLKDVLFKIARMLRRWIPLMQQETGMCMEEVIAQLQQKASTPPQLMWYNKMGSSSGLAPSGVHYTDSRVVLRQPDLFSESLDLEVSTISVLGGTTSVPSD</sequence>
<protein>
    <recommendedName>
        <fullName evidence="7">GDSL esterase/lipase</fullName>
    </recommendedName>
</protein>
<comment type="caution">
    <text evidence="5">The sequence shown here is derived from an EMBL/GenBank/DDBJ whole genome shotgun (WGS) entry which is preliminary data.</text>
</comment>
<gene>
    <name evidence="5" type="ORF">BDA96_06G194900</name>
</gene>